<dbReference type="PROSITE" id="PS51096">
    <property type="entry name" value="PTS_EIIA_TYPE_4"/>
    <property type="match status" value="1"/>
</dbReference>
<comment type="caution">
    <text evidence="9">The sequence shown here is derived from an EMBL/GenBank/DDBJ whole genome shotgun (WGS) entry which is preliminary data.</text>
</comment>
<dbReference type="InterPro" id="IPR036634">
    <property type="entry name" value="PRD_sf"/>
</dbReference>
<dbReference type="GO" id="GO:0003677">
    <property type="term" value="F:DNA binding"/>
    <property type="evidence" value="ECO:0007669"/>
    <property type="project" value="UniProtKB-KW"/>
</dbReference>
<dbReference type="SUPFAM" id="SSF63520">
    <property type="entry name" value="PTS-regulatory domain, PRD"/>
    <property type="match status" value="1"/>
</dbReference>
<dbReference type="PROSITE" id="PS50045">
    <property type="entry name" value="SIGMA54_INTERACT_4"/>
    <property type="match status" value="1"/>
</dbReference>
<dbReference type="InterPro" id="IPR036388">
    <property type="entry name" value="WH-like_DNA-bd_sf"/>
</dbReference>
<name>A0A0F4LWQ3_9LACO</name>
<organism evidence="9 10">
    <name type="scientific">Bombilactobacillus mellifer</name>
    <dbReference type="NCBI Taxonomy" id="1218492"/>
    <lineage>
        <taxon>Bacteria</taxon>
        <taxon>Bacillati</taxon>
        <taxon>Bacillota</taxon>
        <taxon>Bacilli</taxon>
        <taxon>Lactobacillales</taxon>
        <taxon>Lactobacillaceae</taxon>
        <taxon>Bombilactobacillus</taxon>
    </lineage>
</organism>
<dbReference type="STRING" id="1218492.JG30_10190"/>
<evidence type="ECO:0000256" key="2">
    <source>
        <dbReference type="ARBA" id="ARBA00022679"/>
    </source>
</evidence>
<evidence type="ECO:0000313" key="10">
    <source>
        <dbReference type="Proteomes" id="UP000033558"/>
    </source>
</evidence>
<dbReference type="Gene3D" id="1.10.10.10">
    <property type="entry name" value="Winged helix-like DNA-binding domain superfamily/Winged helix DNA-binding domain"/>
    <property type="match status" value="1"/>
</dbReference>
<dbReference type="PATRIC" id="fig|1218492.5.peg.1161"/>
<dbReference type="AlphaFoldDB" id="A0A0F4LWQ3"/>
<evidence type="ECO:0000256" key="5">
    <source>
        <dbReference type="ARBA" id="ARBA00023125"/>
    </source>
</evidence>
<dbReference type="InterPro" id="IPR025943">
    <property type="entry name" value="Sigma_54_int_dom_ATP-bd_2"/>
</dbReference>
<keyword evidence="4" id="KW-0067">ATP-binding</keyword>
<dbReference type="InterPro" id="IPR036390">
    <property type="entry name" value="WH_DNA-bd_sf"/>
</dbReference>
<dbReference type="PANTHER" id="PTHR32071">
    <property type="entry name" value="TRANSCRIPTIONAL REGULATORY PROTEIN"/>
    <property type="match status" value="1"/>
</dbReference>
<dbReference type="Gene3D" id="3.40.50.300">
    <property type="entry name" value="P-loop containing nucleotide triphosphate hydrolases"/>
    <property type="match status" value="1"/>
</dbReference>
<dbReference type="Gene3D" id="3.40.50.510">
    <property type="entry name" value="Phosphotransferase system, mannose-type IIA component"/>
    <property type="match status" value="1"/>
</dbReference>
<keyword evidence="10" id="KW-1185">Reference proteome</keyword>
<evidence type="ECO:0000259" key="7">
    <source>
        <dbReference type="PROSITE" id="PS51096"/>
    </source>
</evidence>
<dbReference type="HOGENOM" id="CLU_014204_1_0_9"/>
<feature type="domain" description="PRD" evidence="8">
    <location>
        <begin position="740"/>
        <end position="839"/>
    </location>
</feature>
<keyword evidence="2" id="KW-0808">Transferase</keyword>
<dbReference type="CDD" id="cd00009">
    <property type="entry name" value="AAA"/>
    <property type="match status" value="1"/>
</dbReference>
<dbReference type="GO" id="GO:0005524">
    <property type="term" value="F:ATP binding"/>
    <property type="evidence" value="ECO:0007669"/>
    <property type="project" value="UniProtKB-KW"/>
</dbReference>
<dbReference type="PROSITE" id="PS00676">
    <property type="entry name" value="SIGMA54_INTERACT_2"/>
    <property type="match status" value="1"/>
</dbReference>
<dbReference type="Pfam" id="PF00158">
    <property type="entry name" value="Sigma54_activat"/>
    <property type="match status" value="1"/>
</dbReference>
<dbReference type="PANTHER" id="PTHR32071:SF38">
    <property type="entry name" value="PSP OPERON TRANSCRIPTIONAL ACTIVATOR"/>
    <property type="match status" value="1"/>
</dbReference>
<evidence type="ECO:0000313" key="9">
    <source>
        <dbReference type="EMBL" id="KJY61961.1"/>
    </source>
</evidence>
<sequence length="839" mass="95825">MRNATKQTILKLLARSANGQTTLQIAHDLNLSRSATSLYLNQLAQQNLVLKQDTYPIIWQINGAKQSTLTDAFQKFIGVQGSCHKMIEQCKAAISYPPTGLPILIHGNSGVGKTFLAHLTFEYLHQQHAKCAAKLVVFNCADYANNPELLSSALFGYRKGAFTGATQNKTGLLTQANGGMLFLDEVHRLSFANQEKLFRFMDTGEFQVVGASDQVTTAQVRLIFATTEDPSKVLLPTFLRRIVTILELTDYHQRPLAEREALLRELIRKEGARLHKNIQVDEAVFQQLLHQQLAGNIGELKNQVQILCAQALQSQQSQSQLIIGDPQHQGINIMPQQVSQPPSGFNQALQQKLQQQLQQVTAVKTLQDLLWHFAESHFTALNLDRTYTWRSLQQIITDNTQKIMGDAQLVQPFLQTLMIYVMDFSNCFNKKLMQRFRWQIQLNTPRLVLFTQKITIQIPKEYQKLLRFLLQIFLQGQIVEDLPYQALLVAHGNSTASSIQAVANQLCHAYLFDAIDMPINSDLQEVILKVKNWLAERDTAKGVIMLVDMGSLTQLYKSLKPEIQGELLVINNLTTSFALEIGQHLLNHHRFIDITENAKRLFQTKIQYFEGFSDKQNIIIASILGFDIAQKLQQILQPLIYPDLKIIVMNFKDLTELLQHARQEPDYLKNTKLILTTSYLEKKTTVPTFNLLDITDEEGDLTALNYKLQQIINPKNLSEFINRCISFFSKKGLSEKLNFLNPEIIIKQVESIIEKCERRFSINLNNKTKFNLMIHLALMVERTILDSPAYPVPVALEQLQVNGLNFYTNVKDILHFIENFYHITISDWELYILYEIIIG</sequence>
<dbReference type="GO" id="GO:0006355">
    <property type="term" value="P:regulation of DNA-templated transcription"/>
    <property type="evidence" value="ECO:0007669"/>
    <property type="project" value="InterPro"/>
</dbReference>
<dbReference type="GO" id="GO:0016020">
    <property type="term" value="C:membrane"/>
    <property type="evidence" value="ECO:0007669"/>
    <property type="project" value="InterPro"/>
</dbReference>
<dbReference type="EMBL" id="JXJQ01000008">
    <property type="protein sequence ID" value="KJY61961.1"/>
    <property type="molecule type" value="Genomic_DNA"/>
</dbReference>
<protein>
    <recommendedName>
        <fullName evidence="1">DNA translocase FtsK</fullName>
    </recommendedName>
</protein>
<dbReference type="RefSeq" id="WP_046316759.1">
    <property type="nucleotide sequence ID" value="NZ_JBHSZT010000001.1"/>
</dbReference>
<evidence type="ECO:0000256" key="3">
    <source>
        <dbReference type="ARBA" id="ARBA00022741"/>
    </source>
</evidence>
<dbReference type="InterPro" id="IPR002078">
    <property type="entry name" value="Sigma_54_int"/>
</dbReference>
<dbReference type="InterPro" id="IPR011608">
    <property type="entry name" value="PRD"/>
</dbReference>
<proteinExistence type="predicted"/>
<gene>
    <name evidence="9" type="ORF">JG30_10190</name>
</gene>
<reference evidence="9 10" key="1">
    <citation type="submission" date="2015-01" db="EMBL/GenBank/DDBJ databases">
        <title>Comparative genomics of the lactic acid bacteria isolated from the honey bee gut.</title>
        <authorList>
            <person name="Ellegaard K.M."/>
            <person name="Tamarit D."/>
            <person name="Javelind E."/>
            <person name="Olofsson T."/>
            <person name="Andersson S.G."/>
            <person name="Vasquez A."/>
        </authorList>
    </citation>
    <scope>NUCLEOTIDE SEQUENCE [LARGE SCALE GENOMIC DNA]</scope>
    <source>
        <strain evidence="9 10">Bin4</strain>
    </source>
</reference>
<dbReference type="GO" id="GO:0016740">
    <property type="term" value="F:transferase activity"/>
    <property type="evidence" value="ECO:0007669"/>
    <property type="project" value="UniProtKB-KW"/>
</dbReference>
<evidence type="ECO:0000256" key="1">
    <source>
        <dbReference type="ARBA" id="ARBA00020887"/>
    </source>
</evidence>
<dbReference type="SUPFAM" id="SSF52540">
    <property type="entry name" value="P-loop containing nucleoside triphosphate hydrolases"/>
    <property type="match status" value="1"/>
</dbReference>
<dbReference type="InterPro" id="IPR003593">
    <property type="entry name" value="AAA+_ATPase"/>
</dbReference>
<keyword evidence="3" id="KW-0547">Nucleotide-binding</keyword>
<evidence type="ECO:0000259" key="6">
    <source>
        <dbReference type="PROSITE" id="PS50045"/>
    </source>
</evidence>
<dbReference type="Pfam" id="PF03610">
    <property type="entry name" value="EIIA-man"/>
    <property type="match status" value="1"/>
</dbReference>
<dbReference type="InterPro" id="IPR036662">
    <property type="entry name" value="PTS_EIIA_man-typ_sf"/>
</dbReference>
<feature type="domain" description="PTS EIIA type-4" evidence="7">
    <location>
        <begin position="483"/>
        <end position="606"/>
    </location>
</feature>
<dbReference type="Pfam" id="PF00874">
    <property type="entry name" value="PRD"/>
    <property type="match status" value="1"/>
</dbReference>
<dbReference type="SMART" id="SM00382">
    <property type="entry name" value="AAA"/>
    <property type="match status" value="1"/>
</dbReference>
<keyword evidence="5" id="KW-0238">DNA-binding</keyword>
<feature type="domain" description="Sigma-54 factor interaction" evidence="6">
    <location>
        <begin position="76"/>
        <end position="309"/>
    </location>
</feature>
<dbReference type="GO" id="GO:0009401">
    <property type="term" value="P:phosphoenolpyruvate-dependent sugar phosphotransferase system"/>
    <property type="evidence" value="ECO:0007669"/>
    <property type="project" value="InterPro"/>
</dbReference>
<accession>A0A0F4LWQ3</accession>
<dbReference type="SUPFAM" id="SSF46785">
    <property type="entry name" value="Winged helix' DNA-binding domain"/>
    <property type="match status" value="1"/>
</dbReference>
<evidence type="ECO:0000259" key="8">
    <source>
        <dbReference type="PROSITE" id="PS51372"/>
    </source>
</evidence>
<dbReference type="InterPro" id="IPR027417">
    <property type="entry name" value="P-loop_NTPase"/>
</dbReference>
<evidence type="ECO:0000256" key="4">
    <source>
        <dbReference type="ARBA" id="ARBA00022840"/>
    </source>
</evidence>
<dbReference type="Gene3D" id="1.10.1790.10">
    <property type="entry name" value="PRD domain"/>
    <property type="match status" value="1"/>
</dbReference>
<dbReference type="PROSITE" id="PS51372">
    <property type="entry name" value="PRD_2"/>
    <property type="match status" value="1"/>
</dbReference>
<dbReference type="InterPro" id="IPR004701">
    <property type="entry name" value="PTS_EIIA_man-typ"/>
</dbReference>
<dbReference type="SUPFAM" id="SSF53062">
    <property type="entry name" value="PTS system fructose IIA component-like"/>
    <property type="match status" value="1"/>
</dbReference>
<dbReference type="OrthoDB" id="9771372at2"/>
<dbReference type="Proteomes" id="UP000033558">
    <property type="component" value="Unassembled WGS sequence"/>
</dbReference>